<proteinExistence type="predicted"/>
<sequence>MASLLHFEEKVHKASYEGNTILLLFLGCYAMFWHIWVSLQTLILRPATIVERASLLTNGISSLGAVLEAASSDAPPATLTTTQTTIMERMDHFQLRQDQQTLILREIQQHLGLLPPAPPVSPVPSETLLQLMILIQLMMLHL</sequence>
<reference evidence="2 3" key="1">
    <citation type="journal article" date="2018" name="PLoS Genet.">
        <title>Population sequencing reveals clonal diversity and ancestral inbreeding in the grapevine cultivar Chardonnay.</title>
        <authorList>
            <person name="Roach M.J."/>
            <person name="Johnson D.L."/>
            <person name="Bohlmann J."/>
            <person name="van Vuuren H.J."/>
            <person name="Jones S.J."/>
            <person name="Pretorius I.S."/>
            <person name="Schmidt S.A."/>
            <person name="Borneman A.R."/>
        </authorList>
    </citation>
    <scope>NUCLEOTIDE SEQUENCE [LARGE SCALE GENOMIC DNA]</scope>
    <source>
        <strain evidence="3">cv. Chardonnay</strain>
        <tissue evidence="2">Leaf</tissue>
    </source>
</reference>
<organism evidence="2 3">
    <name type="scientific">Vitis vinifera</name>
    <name type="common">Grape</name>
    <dbReference type="NCBI Taxonomy" id="29760"/>
    <lineage>
        <taxon>Eukaryota</taxon>
        <taxon>Viridiplantae</taxon>
        <taxon>Streptophyta</taxon>
        <taxon>Embryophyta</taxon>
        <taxon>Tracheophyta</taxon>
        <taxon>Spermatophyta</taxon>
        <taxon>Magnoliopsida</taxon>
        <taxon>eudicotyledons</taxon>
        <taxon>Gunneridae</taxon>
        <taxon>Pentapetalae</taxon>
        <taxon>rosids</taxon>
        <taxon>Vitales</taxon>
        <taxon>Vitaceae</taxon>
        <taxon>Viteae</taxon>
        <taxon>Vitis</taxon>
    </lineage>
</organism>
<gene>
    <name evidence="2" type="ORF">CK203_112150</name>
</gene>
<accession>A0A438CBQ8</accession>
<evidence type="ECO:0000313" key="2">
    <source>
        <dbReference type="EMBL" id="RVW20683.1"/>
    </source>
</evidence>
<dbReference type="EMBL" id="QGNW01002347">
    <property type="protein sequence ID" value="RVW20683.1"/>
    <property type="molecule type" value="Genomic_DNA"/>
</dbReference>
<protein>
    <submittedName>
        <fullName evidence="2">Uncharacterized protein</fullName>
    </submittedName>
</protein>
<evidence type="ECO:0000256" key="1">
    <source>
        <dbReference type="SAM" id="Phobius"/>
    </source>
</evidence>
<name>A0A438CBQ8_VITVI</name>
<feature type="transmembrane region" description="Helical" evidence="1">
    <location>
        <begin position="20"/>
        <end position="39"/>
    </location>
</feature>
<dbReference type="AlphaFoldDB" id="A0A438CBQ8"/>
<dbReference type="Proteomes" id="UP000288805">
    <property type="component" value="Unassembled WGS sequence"/>
</dbReference>
<keyword evidence="1" id="KW-0812">Transmembrane</keyword>
<keyword evidence="1" id="KW-0472">Membrane</keyword>
<evidence type="ECO:0000313" key="3">
    <source>
        <dbReference type="Proteomes" id="UP000288805"/>
    </source>
</evidence>
<keyword evidence="1" id="KW-1133">Transmembrane helix</keyword>
<comment type="caution">
    <text evidence="2">The sequence shown here is derived from an EMBL/GenBank/DDBJ whole genome shotgun (WGS) entry which is preliminary data.</text>
</comment>